<dbReference type="OrthoDB" id="10261563at2759"/>
<proteinExistence type="predicted"/>
<keyword evidence="1" id="KW-0175">Coiled coil</keyword>
<evidence type="ECO:0000313" key="4">
    <source>
        <dbReference type="Proteomes" id="UP000504634"/>
    </source>
</evidence>
<evidence type="ECO:0000256" key="1">
    <source>
        <dbReference type="SAM" id="Coils"/>
    </source>
</evidence>
<dbReference type="AlphaFoldDB" id="A0A6J2UC01"/>
<protein>
    <submittedName>
        <fullName evidence="5">Uncharacterized protein C7orf50 homolog</fullName>
    </submittedName>
</protein>
<keyword evidence="4" id="KW-1185">Reference proteome</keyword>
<feature type="coiled-coil region" evidence="1">
    <location>
        <begin position="196"/>
        <end position="223"/>
    </location>
</feature>
<feature type="compositionally biased region" description="Acidic residues" evidence="2">
    <location>
        <begin position="78"/>
        <end position="88"/>
    </location>
</feature>
<name>A0A6J2UC01_DROLE</name>
<organism evidence="4 5">
    <name type="scientific">Drosophila lebanonensis</name>
    <name type="common">Fruit fly</name>
    <name type="synonym">Scaptodrosophila lebanonensis</name>
    <dbReference type="NCBI Taxonomy" id="7225"/>
    <lineage>
        <taxon>Eukaryota</taxon>
        <taxon>Metazoa</taxon>
        <taxon>Ecdysozoa</taxon>
        <taxon>Arthropoda</taxon>
        <taxon>Hexapoda</taxon>
        <taxon>Insecta</taxon>
        <taxon>Pterygota</taxon>
        <taxon>Neoptera</taxon>
        <taxon>Endopterygota</taxon>
        <taxon>Diptera</taxon>
        <taxon>Brachycera</taxon>
        <taxon>Muscomorpha</taxon>
        <taxon>Ephydroidea</taxon>
        <taxon>Drosophilidae</taxon>
        <taxon>Scaptodrosophila</taxon>
    </lineage>
</organism>
<dbReference type="Pfam" id="PF10180">
    <property type="entry name" value="WKF"/>
    <property type="match status" value="1"/>
</dbReference>
<gene>
    <name evidence="5" type="primary">LOC115632803</name>
</gene>
<evidence type="ECO:0000313" key="5">
    <source>
        <dbReference type="RefSeq" id="XP_030385914.1"/>
    </source>
</evidence>
<dbReference type="GeneID" id="115632803"/>
<evidence type="ECO:0000256" key="2">
    <source>
        <dbReference type="SAM" id="MobiDB-lite"/>
    </source>
</evidence>
<dbReference type="InterPro" id="IPR019327">
    <property type="entry name" value="WKF"/>
</dbReference>
<dbReference type="PANTHER" id="PTHR22306:SF2">
    <property type="entry name" value="CHROMOSOME 7 OPEN READING FRAME 50"/>
    <property type="match status" value="1"/>
</dbReference>
<feature type="compositionally biased region" description="Basic and acidic residues" evidence="2">
    <location>
        <begin position="121"/>
        <end position="140"/>
    </location>
</feature>
<feature type="compositionally biased region" description="Basic and acidic residues" evidence="2">
    <location>
        <begin position="23"/>
        <end position="50"/>
    </location>
</feature>
<feature type="compositionally biased region" description="Basic and acidic residues" evidence="2">
    <location>
        <begin position="1"/>
        <end position="10"/>
    </location>
</feature>
<dbReference type="Proteomes" id="UP000504634">
    <property type="component" value="Unplaced"/>
</dbReference>
<dbReference type="RefSeq" id="XP_030385914.1">
    <property type="nucleotide sequence ID" value="XM_030530054.1"/>
</dbReference>
<evidence type="ECO:0000259" key="3">
    <source>
        <dbReference type="Pfam" id="PF10180"/>
    </source>
</evidence>
<reference evidence="5" key="1">
    <citation type="submission" date="2025-08" db="UniProtKB">
        <authorList>
            <consortium name="RefSeq"/>
        </authorList>
    </citation>
    <scope>IDENTIFICATION</scope>
    <source>
        <strain evidence="5">11010-0011.00</strain>
        <tissue evidence="5">Whole body</tissue>
    </source>
</reference>
<feature type="compositionally biased region" description="Basic residues" evidence="2">
    <location>
        <begin position="11"/>
        <end position="22"/>
    </location>
</feature>
<sequence length="239" mass="27868">MARSESEEKKQKRKGKKRKHEKAKGLESDEESAEKSLIVERKQVEPEQTKVKAQKRKLGNENADMVKEKRNKRRQSMSEEENEAENEPEMPTAEQLQEAAKPENSKAIVTVRQKKKQKHQQRIEEQKDQNANKDSNRNAEYLRKWKEARQEWKFNKLRQVSIQQTVFDDQKLSADVWPIALEYLAGSSGAAKTNITKLAEAVIEELDNQCQTLSEEAERQAILDSTRYQRARDLLQSFD</sequence>
<accession>A0A6J2UC01</accession>
<feature type="region of interest" description="Disordered" evidence="2">
    <location>
        <begin position="1"/>
        <end position="140"/>
    </location>
</feature>
<feature type="domain" description="WKF" evidence="3">
    <location>
        <begin position="140"/>
        <end position="202"/>
    </location>
</feature>
<dbReference type="PANTHER" id="PTHR22306">
    <property type="entry name" value="CHROMOSOME 7 OPEN READING FRAME 50"/>
    <property type="match status" value="1"/>
</dbReference>